<gene>
    <name evidence="2" type="ORF">FWK35_00015575</name>
</gene>
<keyword evidence="3" id="KW-1185">Reference proteome</keyword>
<evidence type="ECO:0000313" key="2">
    <source>
        <dbReference type="EMBL" id="KAF0758734.1"/>
    </source>
</evidence>
<dbReference type="InterPro" id="IPR001715">
    <property type="entry name" value="CH_dom"/>
</dbReference>
<dbReference type="InterPro" id="IPR054517">
    <property type="entry name" value="SPEF2_D5"/>
</dbReference>
<dbReference type="PANTHER" id="PTHR14919:SF0">
    <property type="entry name" value="SPERM FLAGELLAR PROTEIN 2"/>
    <property type="match status" value="1"/>
</dbReference>
<protein>
    <recommendedName>
        <fullName evidence="1">Calponin-homology (CH) domain-containing protein</fullName>
    </recommendedName>
</protein>
<evidence type="ECO:0000313" key="3">
    <source>
        <dbReference type="Proteomes" id="UP000478052"/>
    </source>
</evidence>
<dbReference type="InterPro" id="IPR036872">
    <property type="entry name" value="CH_dom_sf"/>
</dbReference>
<dbReference type="Proteomes" id="UP000478052">
    <property type="component" value="Unassembled WGS sequence"/>
</dbReference>
<dbReference type="InterPro" id="IPR052634">
    <property type="entry name" value="Sperm_flagellar-bone_growth"/>
</dbReference>
<evidence type="ECO:0000259" key="1">
    <source>
        <dbReference type="PROSITE" id="PS50021"/>
    </source>
</evidence>
<dbReference type="Pfam" id="PF22946">
    <property type="entry name" value="SPEF2_D5"/>
    <property type="match status" value="1"/>
</dbReference>
<dbReference type="Gene3D" id="1.10.418.10">
    <property type="entry name" value="Calponin-like domain"/>
    <property type="match status" value="1"/>
</dbReference>
<proteinExistence type="predicted"/>
<sequence length="1458" mass="169627">MSNIFKEWLIHQLGVEINSLHPNNLSSKFQNGILIGKILLNYCLVSSNEFSLLIDQEDEDIKKSNFRYLEMWLNMLHIPIDKDTISGIIRGESSIIIAFLYKLCFLLESPSDLNIIGQAKKLYKSLGGYDFSHSIVTSGKIVDLSYKKPPVIQKRIDKKYYGNHSTSYELDKIASFECSLSQKINRWTARGYQSCNRRYLFDIKARKEHAKIYELWRKETINEYLAKNLEKNSCHNKDVLRNKSILNRLNCMSHREEELINKVDDIRVTSKKLKTFIANNDVEFIKNNIVHTKYEISEENKLNMKKKLIERNNDLKNKEKTIIAKSVVRDLVDLSIRIAAFKKAYGDNISKYLMSNWIHMFIKGRPLLNILDGTLGLLLDNVFVAENQPYTDEELKTQSILDHKDVMDYLERKNDWSEQQLGLKSDSHTIVCRALGFLVYDVFTLYYTLPPSLISIEDFVIGPVFGVLNCEIKDSFKQDICNALIKRNILPVLPISALQYCSRAYCQLTDNDELLEILEEPVDSADSLDDNNKKNSGKYIFTDNKLVPKNSTSLNEKEKSKQTQTNWKFEKYHELVECGKTAYINIYRGKPLPKNCLIDCVLYYIKAKKLPGGCVFLGFSKEDILVLEERLSNRNSPPFGTHNFMKDINPTILAPFKGPDLVGIGRYASSFTRYLKIVSDEYQLDKFCDLNEYYKSHKIFTFLQSKNKDIDLDEYKIDLVCNALTGQHVNWSEESNWVNCIYDSHNDQEDYEGPKTSSKFDIVQPIKVQKSVFKRKRLHGKSEFEYLDYISSSKVNMISNELVDSVTVITKPEEVKSKLFNVQINADIGAILAQFWTSMENNFVQNMEWCFFHRRILISNQIPYMSSINNYVNEILKQPNIEKIELVKLLQSDLLKIPYDALMSPDLTTQLLSTVADTRVILTELTNHKINNCKQFIKNVNIDRSLDNTMNSMIIIYKHMLQTEVDRTVNTILFIHSYMAKVYNKKLTLSLIPNHIGVSLSKEQEFKAKGPEQVASVEYYFKWFDATVIMVQNKLRGSLKSTYEWLGEMKKIHSENSLESSTIYLKIWKFLVDKENFRSADQLKLILSRFHEDIKEMESYITKYQLDMNQRIDDCLQNEISGIERICNLFEAAINEKQYVRHEIIFVNNNFYLNAENVLQPSNPPPHPFPLLEPEDLCIVTIHNLKTITKQLMTICPNKRISIVALSNWLKSYLKHHPEIEWFNTANFVLRTMFGFNVNFVDWSDFIIHCLELPYPNVDDLLYLKNQYLELEKKRQTKPNQNYIEGTIDKDEFDSVLLWYQKTLPPNPSIYFRFIKIKELLFKTFSIDGKLDYIGMLLALCKDNHSIMGLIKAISLITNQKIMNDESNKWNERHSIDLSIETVYKILMICLKNYKDPSNSDIEDLVTSILNVDSDLLQDNGDTYSVLKLLQNNELKLISEIGFRFNSRPLSSIVNSLK</sequence>
<feature type="domain" description="Calponin-homology (CH)" evidence="1">
    <location>
        <begin position="1"/>
        <end position="108"/>
    </location>
</feature>
<reference evidence="2 3" key="1">
    <citation type="submission" date="2019-08" db="EMBL/GenBank/DDBJ databases">
        <title>Whole genome of Aphis craccivora.</title>
        <authorList>
            <person name="Voronova N.V."/>
            <person name="Shulinski R.S."/>
            <person name="Bandarenka Y.V."/>
            <person name="Zhorov D.G."/>
            <person name="Warner D."/>
        </authorList>
    </citation>
    <scope>NUCLEOTIDE SEQUENCE [LARGE SCALE GENOMIC DNA]</scope>
    <source>
        <strain evidence="2">180601</strain>
        <tissue evidence="2">Whole Body</tissue>
    </source>
</reference>
<dbReference type="OrthoDB" id="62528at2759"/>
<dbReference type="PROSITE" id="PS50021">
    <property type="entry name" value="CH"/>
    <property type="match status" value="1"/>
</dbReference>
<organism evidence="2 3">
    <name type="scientific">Aphis craccivora</name>
    <name type="common">Cowpea aphid</name>
    <dbReference type="NCBI Taxonomy" id="307492"/>
    <lineage>
        <taxon>Eukaryota</taxon>
        <taxon>Metazoa</taxon>
        <taxon>Ecdysozoa</taxon>
        <taxon>Arthropoda</taxon>
        <taxon>Hexapoda</taxon>
        <taxon>Insecta</taxon>
        <taxon>Pterygota</taxon>
        <taxon>Neoptera</taxon>
        <taxon>Paraneoptera</taxon>
        <taxon>Hemiptera</taxon>
        <taxon>Sternorrhyncha</taxon>
        <taxon>Aphidomorpha</taxon>
        <taxon>Aphidoidea</taxon>
        <taxon>Aphididae</taxon>
        <taxon>Aphidini</taxon>
        <taxon>Aphis</taxon>
        <taxon>Aphis</taxon>
    </lineage>
</organism>
<name>A0A6G0YN36_APHCR</name>
<accession>A0A6G0YN36</accession>
<dbReference type="GO" id="GO:0005737">
    <property type="term" value="C:cytoplasm"/>
    <property type="evidence" value="ECO:0007669"/>
    <property type="project" value="UniProtKB-ARBA"/>
</dbReference>
<dbReference type="EMBL" id="VUJU01003220">
    <property type="protein sequence ID" value="KAF0758734.1"/>
    <property type="molecule type" value="Genomic_DNA"/>
</dbReference>
<dbReference type="Pfam" id="PF24082">
    <property type="entry name" value="SPEF2_C"/>
    <property type="match status" value="1"/>
</dbReference>
<dbReference type="PANTHER" id="PTHR14919">
    <property type="entry name" value="KPL2-RELATED"/>
    <property type="match status" value="1"/>
</dbReference>
<comment type="caution">
    <text evidence="2">The sequence shown here is derived from an EMBL/GenBank/DDBJ whole genome shotgun (WGS) entry which is preliminary data.</text>
</comment>
<dbReference type="InterPro" id="IPR010441">
    <property type="entry name" value="CH_2"/>
</dbReference>
<dbReference type="Pfam" id="PF06294">
    <property type="entry name" value="CH_2"/>
    <property type="match status" value="1"/>
</dbReference>
<dbReference type="InterPro" id="IPR056199">
    <property type="entry name" value="SPEF2_C"/>
</dbReference>